<organism evidence="1 2">
    <name type="scientific">Pleurodeles waltl</name>
    <name type="common">Iberian ribbed newt</name>
    <dbReference type="NCBI Taxonomy" id="8319"/>
    <lineage>
        <taxon>Eukaryota</taxon>
        <taxon>Metazoa</taxon>
        <taxon>Chordata</taxon>
        <taxon>Craniata</taxon>
        <taxon>Vertebrata</taxon>
        <taxon>Euteleostomi</taxon>
        <taxon>Amphibia</taxon>
        <taxon>Batrachia</taxon>
        <taxon>Caudata</taxon>
        <taxon>Salamandroidea</taxon>
        <taxon>Salamandridae</taxon>
        <taxon>Pleurodelinae</taxon>
        <taxon>Pleurodeles</taxon>
    </lineage>
</organism>
<protein>
    <recommendedName>
        <fullName evidence="3">Endonuclease/exonuclease/phosphatase domain-containing protein</fullName>
    </recommendedName>
</protein>
<evidence type="ECO:0000313" key="1">
    <source>
        <dbReference type="EMBL" id="KAJ1201703.1"/>
    </source>
</evidence>
<reference evidence="1" key="1">
    <citation type="journal article" date="2022" name="bioRxiv">
        <title>Sequencing and chromosome-scale assembly of the giantPleurodeles waltlgenome.</title>
        <authorList>
            <person name="Brown T."/>
            <person name="Elewa A."/>
            <person name="Iarovenko S."/>
            <person name="Subramanian E."/>
            <person name="Araus A.J."/>
            <person name="Petzold A."/>
            <person name="Susuki M."/>
            <person name="Suzuki K.-i.T."/>
            <person name="Hayashi T."/>
            <person name="Toyoda A."/>
            <person name="Oliveira C."/>
            <person name="Osipova E."/>
            <person name="Leigh N.D."/>
            <person name="Simon A."/>
            <person name="Yun M.H."/>
        </authorList>
    </citation>
    <scope>NUCLEOTIDE SEQUENCE</scope>
    <source>
        <strain evidence="1">20211129_DDA</strain>
        <tissue evidence="1">Liver</tissue>
    </source>
</reference>
<comment type="caution">
    <text evidence="1">The sequence shown here is derived from an EMBL/GenBank/DDBJ whole genome shotgun (WGS) entry which is preliminary data.</text>
</comment>
<keyword evidence="2" id="KW-1185">Reference proteome</keyword>
<name>A0AAV7VK27_PLEWA</name>
<gene>
    <name evidence="1" type="ORF">NDU88_005509</name>
</gene>
<dbReference type="Gene3D" id="3.60.10.10">
    <property type="entry name" value="Endonuclease/exonuclease/phosphatase"/>
    <property type="match status" value="1"/>
</dbReference>
<evidence type="ECO:0000313" key="2">
    <source>
        <dbReference type="Proteomes" id="UP001066276"/>
    </source>
</evidence>
<dbReference type="EMBL" id="JANPWB010000003">
    <property type="protein sequence ID" value="KAJ1201703.1"/>
    <property type="molecule type" value="Genomic_DNA"/>
</dbReference>
<sequence length="167" mass="18714">MALYATTEQLAFSKSDLKAIKIKFSNNRHATLVIFNVYSHPQKHRKTLLFEKLLNKVEEIRCAHPTLNILVTGDFNANIIHIPESDAQLAAKSAIWSVLPQLPPLQKRLDAMGKQLVEALKHLNMRVLNGRIKDDAPPSFTHHSTKSATITDYAAVSLLLLAHVSKF</sequence>
<dbReference type="InterPro" id="IPR036691">
    <property type="entry name" value="Endo/exonu/phosph_ase_sf"/>
</dbReference>
<dbReference type="Proteomes" id="UP001066276">
    <property type="component" value="Chromosome 2_1"/>
</dbReference>
<evidence type="ECO:0008006" key="3">
    <source>
        <dbReference type="Google" id="ProtNLM"/>
    </source>
</evidence>
<dbReference type="AlphaFoldDB" id="A0AAV7VK27"/>
<proteinExistence type="predicted"/>
<dbReference type="SUPFAM" id="SSF56219">
    <property type="entry name" value="DNase I-like"/>
    <property type="match status" value="1"/>
</dbReference>
<accession>A0AAV7VK27</accession>